<accession>A0ACA9LE86</accession>
<evidence type="ECO:0000313" key="1">
    <source>
        <dbReference type="EMBL" id="CAG8525924.1"/>
    </source>
</evidence>
<name>A0ACA9LE86_9GLOM</name>
<gene>
    <name evidence="1" type="ORF">SPELUC_LOCUS4147</name>
</gene>
<dbReference type="Proteomes" id="UP000789366">
    <property type="component" value="Unassembled WGS sequence"/>
</dbReference>
<keyword evidence="2" id="KW-1185">Reference proteome</keyword>
<organism evidence="1 2">
    <name type="scientific">Cetraspora pellucida</name>
    <dbReference type="NCBI Taxonomy" id="1433469"/>
    <lineage>
        <taxon>Eukaryota</taxon>
        <taxon>Fungi</taxon>
        <taxon>Fungi incertae sedis</taxon>
        <taxon>Mucoromycota</taxon>
        <taxon>Glomeromycotina</taxon>
        <taxon>Glomeromycetes</taxon>
        <taxon>Diversisporales</taxon>
        <taxon>Gigasporaceae</taxon>
        <taxon>Cetraspora</taxon>
    </lineage>
</organism>
<evidence type="ECO:0000313" key="2">
    <source>
        <dbReference type="Proteomes" id="UP000789366"/>
    </source>
</evidence>
<dbReference type="EMBL" id="CAJVPW010003550">
    <property type="protein sequence ID" value="CAG8525924.1"/>
    <property type="molecule type" value="Genomic_DNA"/>
</dbReference>
<sequence>PLTLSLKKAKELRGRNRTQSLLALETNFSQDNPYVKDSQEKEQTDETTDTKDTSLQCISEDEKMMTTNAAIEITNNKKATITNSTTSIENMNNIEAEEVDAEMIPASNETENNQEEAPFTTSHLSRV</sequence>
<comment type="caution">
    <text evidence="1">The sequence shown here is derived from an EMBL/GenBank/DDBJ whole genome shotgun (WGS) entry which is preliminary data.</text>
</comment>
<feature type="non-terminal residue" evidence="1">
    <location>
        <position position="1"/>
    </location>
</feature>
<proteinExistence type="predicted"/>
<reference evidence="1" key="1">
    <citation type="submission" date="2021-06" db="EMBL/GenBank/DDBJ databases">
        <authorList>
            <person name="Kallberg Y."/>
            <person name="Tangrot J."/>
            <person name="Rosling A."/>
        </authorList>
    </citation>
    <scope>NUCLEOTIDE SEQUENCE</scope>
    <source>
        <strain evidence="1">28 12/20/2015</strain>
    </source>
</reference>
<protein>
    <submittedName>
        <fullName evidence="1">13667_t:CDS:1</fullName>
    </submittedName>
</protein>